<sequence>MHLINKFCIGSVALLLLLCKTAYAEDAPRPEKGFMDGFRLGGYTSAGITIPRESETTATINEISMILTWEGESRFKFFSELELENPISWDDDNKFNTKQSYIDLERFYLDYNLSDKINLRGGRFLTPTGRWNQLHASPLVWTSSRPVATSRLFPTAANGMMAFGAIPLDNSAIEYSIFVETLKDIDEDDDDLKFRNTKGARIAFGQQANIGVNIMSFDERNVFNTRYHMLGLDFITNHRGIEFLGEAFQRWDTHNNTSGYGAYLQTAVPLPVGQNWFGIIRLETFHRPDEGHQQRWLIGTTWRMKPTQLLKLELTGGSDDQPESPRGFLASFAVLF</sequence>
<dbReference type="EMBL" id="DNAA01000213">
    <property type="protein sequence ID" value="HBA09665.1"/>
    <property type="molecule type" value="Genomic_DNA"/>
</dbReference>
<reference evidence="2 3" key="1">
    <citation type="journal article" date="2018" name="Nat. Biotechnol.">
        <title>A standardized bacterial taxonomy based on genome phylogeny substantially revises the tree of life.</title>
        <authorList>
            <person name="Parks D.H."/>
            <person name="Chuvochina M."/>
            <person name="Waite D.W."/>
            <person name="Rinke C."/>
            <person name="Skarshewski A."/>
            <person name="Chaumeil P.A."/>
            <person name="Hugenholtz P."/>
        </authorList>
    </citation>
    <scope>NUCLEOTIDE SEQUENCE [LARGE SCALE GENOMIC DNA]</scope>
    <source>
        <strain evidence="2">UBA9958</strain>
    </source>
</reference>
<dbReference type="AlphaFoldDB" id="A0A351RC94"/>
<feature type="signal peptide" evidence="1">
    <location>
        <begin position="1"/>
        <end position="24"/>
    </location>
</feature>
<protein>
    <submittedName>
        <fullName evidence="2">Uncharacterized protein</fullName>
    </submittedName>
</protein>
<name>A0A351RC94_9PROT</name>
<keyword evidence="1" id="KW-0732">Signal</keyword>
<organism evidence="2 3">
    <name type="scientific">Methylotenera mobilis</name>
    <dbReference type="NCBI Taxonomy" id="359408"/>
    <lineage>
        <taxon>Bacteria</taxon>
        <taxon>Pseudomonadati</taxon>
        <taxon>Pseudomonadota</taxon>
        <taxon>Betaproteobacteria</taxon>
        <taxon>Nitrosomonadales</taxon>
        <taxon>Methylophilaceae</taxon>
        <taxon>Methylotenera</taxon>
    </lineage>
</organism>
<dbReference type="STRING" id="1132855.GCA_000384255_00179"/>
<accession>A0A351RC94</accession>
<proteinExistence type="predicted"/>
<evidence type="ECO:0000256" key="1">
    <source>
        <dbReference type="SAM" id="SignalP"/>
    </source>
</evidence>
<evidence type="ECO:0000313" key="2">
    <source>
        <dbReference type="EMBL" id="HBA09665.1"/>
    </source>
</evidence>
<comment type="caution">
    <text evidence="2">The sequence shown here is derived from an EMBL/GenBank/DDBJ whole genome shotgun (WGS) entry which is preliminary data.</text>
</comment>
<dbReference type="InterPro" id="IPR023614">
    <property type="entry name" value="Porin_dom_sf"/>
</dbReference>
<dbReference type="Gene3D" id="2.40.160.10">
    <property type="entry name" value="Porin"/>
    <property type="match status" value="1"/>
</dbReference>
<dbReference type="Proteomes" id="UP000264313">
    <property type="component" value="Unassembled WGS sequence"/>
</dbReference>
<evidence type="ECO:0000313" key="3">
    <source>
        <dbReference type="Proteomes" id="UP000264313"/>
    </source>
</evidence>
<gene>
    <name evidence="2" type="ORF">DCW48_09010</name>
</gene>
<feature type="chain" id="PRO_5016850074" evidence="1">
    <location>
        <begin position="25"/>
        <end position="336"/>
    </location>
</feature>